<proteinExistence type="predicted"/>
<name>A0A1Q3DVG9_LENED</name>
<evidence type="ECO:0000313" key="2">
    <source>
        <dbReference type="Proteomes" id="UP000188533"/>
    </source>
</evidence>
<dbReference type="Proteomes" id="UP000188533">
    <property type="component" value="Unassembled WGS sequence"/>
</dbReference>
<evidence type="ECO:0000313" key="1">
    <source>
        <dbReference type="EMBL" id="GAV98895.1"/>
    </source>
</evidence>
<accession>A0A1Q3DVG9</accession>
<comment type="caution">
    <text evidence="1">The sequence shown here is derived from an EMBL/GenBank/DDBJ whole genome shotgun (WGS) entry which is preliminary data.</text>
</comment>
<dbReference type="AlphaFoldDB" id="A0A1Q3DVG9"/>
<gene>
    <name evidence="1" type="ORF">LENED_000309</name>
</gene>
<organism evidence="1 2">
    <name type="scientific">Lentinula edodes</name>
    <name type="common">Shiitake mushroom</name>
    <name type="synonym">Lentinus edodes</name>
    <dbReference type="NCBI Taxonomy" id="5353"/>
    <lineage>
        <taxon>Eukaryota</taxon>
        <taxon>Fungi</taxon>
        <taxon>Dikarya</taxon>
        <taxon>Basidiomycota</taxon>
        <taxon>Agaricomycotina</taxon>
        <taxon>Agaricomycetes</taxon>
        <taxon>Agaricomycetidae</taxon>
        <taxon>Agaricales</taxon>
        <taxon>Marasmiineae</taxon>
        <taxon>Omphalotaceae</taxon>
        <taxon>Lentinula</taxon>
    </lineage>
</organism>
<sequence length="73" mass="8282">MVRYRQHAAARAWNVFEYDFVSQFASRCSPKCIGVPTKELSDAIRLVIQDGPSLIEDPQLYYDCPSSPTLDSQ</sequence>
<keyword evidence="2" id="KW-1185">Reference proteome</keyword>
<reference evidence="1 2" key="2">
    <citation type="submission" date="2017-02" db="EMBL/GenBank/DDBJ databases">
        <title>A genome survey and senescence transcriptome analysis in Lentinula edodes.</title>
        <authorList>
            <person name="Sakamoto Y."/>
            <person name="Nakade K."/>
            <person name="Sato S."/>
            <person name="Yoshida Y."/>
            <person name="Miyazaki K."/>
            <person name="Natsume S."/>
            <person name="Konno N."/>
        </authorList>
    </citation>
    <scope>NUCLEOTIDE SEQUENCE [LARGE SCALE GENOMIC DNA]</scope>
    <source>
        <strain evidence="1 2">NBRC 111202</strain>
    </source>
</reference>
<dbReference type="EMBL" id="BDGU01000006">
    <property type="protein sequence ID" value="GAV98895.1"/>
    <property type="molecule type" value="Genomic_DNA"/>
</dbReference>
<protein>
    <submittedName>
        <fullName evidence="1">Uncharacterized protein</fullName>
    </submittedName>
</protein>
<reference evidence="1 2" key="1">
    <citation type="submission" date="2016-08" db="EMBL/GenBank/DDBJ databases">
        <authorList>
            <consortium name="Lentinula edodes genome sequencing consortium"/>
            <person name="Sakamoto Y."/>
            <person name="Nakade K."/>
            <person name="Sato S."/>
            <person name="Yoshida Y."/>
            <person name="Miyazaki K."/>
            <person name="Natsume S."/>
            <person name="Konno N."/>
        </authorList>
    </citation>
    <scope>NUCLEOTIDE SEQUENCE [LARGE SCALE GENOMIC DNA]</scope>
    <source>
        <strain evidence="1 2">NBRC 111202</strain>
    </source>
</reference>